<dbReference type="EMBL" id="ML179366">
    <property type="protein sequence ID" value="THU89474.1"/>
    <property type="molecule type" value="Genomic_DNA"/>
</dbReference>
<proteinExistence type="predicted"/>
<evidence type="ECO:0000313" key="1">
    <source>
        <dbReference type="EMBL" id="THU89474.1"/>
    </source>
</evidence>
<name>A0A4S8LK30_DENBC</name>
<organism evidence="1 2">
    <name type="scientific">Dendrothele bispora (strain CBS 962.96)</name>
    <dbReference type="NCBI Taxonomy" id="1314807"/>
    <lineage>
        <taxon>Eukaryota</taxon>
        <taxon>Fungi</taxon>
        <taxon>Dikarya</taxon>
        <taxon>Basidiomycota</taxon>
        <taxon>Agaricomycotina</taxon>
        <taxon>Agaricomycetes</taxon>
        <taxon>Agaricomycetidae</taxon>
        <taxon>Agaricales</taxon>
        <taxon>Agaricales incertae sedis</taxon>
        <taxon>Dendrothele</taxon>
    </lineage>
</organism>
<reference evidence="1 2" key="1">
    <citation type="journal article" date="2019" name="Nat. Ecol. Evol.">
        <title>Megaphylogeny resolves global patterns of mushroom evolution.</title>
        <authorList>
            <person name="Varga T."/>
            <person name="Krizsan K."/>
            <person name="Foldi C."/>
            <person name="Dima B."/>
            <person name="Sanchez-Garcia M."/>
            <person name="Sanchez-Ramirez S."/>
            <person name="Szollosi G.J."/>
            <person name="Szarkandi J.G."/>
            <person name="Papp V."/>
            <person name="Albert L."/>
            <person name="Andreopoulos W."/>
            <person name="Angelini C."/>
            <person name="Antonin V."/>
            <person name="Barry K.W."/>
            <person name="Bougher N.L."/>
            <person name="Buchanan P."/>
            <person name="Buyck B."/>
            <person name="Bense V."/>
            <person name="Catcheside P."/>
            <person name="Chovatia M."/>
            <person name="Cooper J."/>
            <person name="Damon W."/>
            <person name="Desjardin D."/>
            <person name="Finy P."/>
            <person name="Geml J."/>
            <person name="Haridas S."/>
            <person name="Hughes K."/>
            <person name="Justo A."/>
            <person name="Karasinski D."/>
            <person name="Kautmanova I."/>
            <person name="Kiss B."/>
            <person name="Kocsube S."/>
            <person name="Kotiranta H."/>
            <person name="LaButti K.M."/>
            <person name="Lechner B.E."/>
            <person name="Liimatainen K."/>
            <person name="Lipzen A."/>
            <person name="Lukacs Z."/>
            <person name="Mihaltcheva S."/>
            <person name="Morgado L.N."/>
            <person name="Niskanen T."/>
            <person name="Noordeloos M.E."/>
            <person name="Ohm R.A."/>
            <person name="Ortiz-Santana B."/>
            <person name="Ovrebo C."/>
            <person name="Racz N."/>
            <person name="Riley R."/>
            <person name="Savchenko A."/>
            <person name="Shiryaev A."/>
            <person name="Soop K."/>
            <person name="Spirin V."/>
            <person name="Szebenyi C."/>
            <person name="Tomsovsky M."/>
            <person name="Tulloss R.E."/>
            <person name="Uehling J."/>
            <person name="Grigoriev I.V."/>
            <person name="Vagvolgyi C."/>
            <person name="Papp T."/>
            <person name="Martin F.M."/>
            <person name="Miettinen O."/>
            <person name="Hibbett D.S."/>
            <person name="Nagy L.G."/>
        </authorList>
    </citation>
    <scope>NUCLEOTIDE SEQUENCE [LARGE SCALE GENOMIC DNA]</scope>
    <source>
        <strain evidence="1 2">CBS 962.96</strain>
    </source>
</reference>
<accession>A0A4S8LK30</accession>
<gene>
    <name evidence="1" type="ORF">K435DRAFT_802722</name>
</gene>
<dbReference type="Proteomes" id="UP000297245">
    <property type="component" value="Unassembled WGS sequence"/>
</dbReference>
<keyword evidence="2" id="KW-1185">Reference proteome</keyword>
<sequence length="112" mass="12952">MLELWPLKGDQAIIRMIILQQAQLHRPRGLREVDNFGRLALRLVQTPKFFIPLYTNQGRVNGIGKSHNYKKRWHRGDNPEIICIEASRTPTQKAYDPRSIAVYARGVKPMTS</sequence>
<protein>
    <submittedName>
        <fullName evidence="1">Uncharacterized protein</fullName>
    </submittedName>
</protein>
<dbReference type="AlphaFoldDB" id="A0A4S8LK30"/>
<evidence type="ECO:0000313" key="2">
    <source>
        <dbReference type="Proteomes" id="UP000297245"/>
    </source>
</evidence>